<dbReference type="SUPFAM" id="SSF52091">
    <property type="entry name" value="SpoIIaa-like"/>
    <property type="match status" value="1"/>
</dbReference>
<dbReference type="InterPro" id="IPR058548">
    <property type="entry name" value="MlaB-like_STAS"/>
</dbReference>
<dbReference type="EMBL" id="AP023440">
    <property type="protein sequence ID" value="BCL32919.1"/>
    <property type="molecule type" value="Genomic_DNA"/>
</dbReference>
<protein>
    <recommendedName>
        <fullName evidence="2">STAS domain-containing protein</fullName>
    </recommendedName>
</protein>
<evidence type="ECO:0000259" key="2">
    <source>
        <dbReference type="PROSITE" id="PS50801"/>
    </source>
</evidence>
<reference evidence="3 4" key="1">
    <citation type="journal article" date="2014" name="Int. J. Syst. Evol. Microbiol.">
        <title>Complete genome sequence of Corynebacterium casei LMG S-19264T (=DSM 44701T), isolated from a smear-ripened cheese.</title>
        <authorList>
            <consortium name="US DOE Joint Genome Institute (JGI-PGF)"/>
            <person name="Walter F."/>
            <person name="Albersmeier A."/>
            <person name="Kalinowski J."/>
            <person name="Ruckert C."/>
        </authorList>
    </citation>
    <scope>NUCLEOTIDE SEQUENCE [LARGE SCALE GENOMIC DNA]</scope>
    <source>
        <strain evidence="3 4">JCM 4677</strain>
    </source>
</reference>
<evidence type="ECO:0000256" key="1">
    <source>
        <dbReference type="SAM" id="MobiDB-lite"/>
    </source>
</evidence>
<name>A0A7G1PBW6_9ACTN</name>
<dbReference type="Pfam" id="PF13466">
    <property type="entry name" value="STAS_2"/>
    <property type="match status" value="1"/>
</dbReference>
<proteinExistence type="predicted"/>
<evidence type="ECO:0000313" key="3">
    <source>
        <dbReference type="EMBL" id="BCL32919.1"/>
    </source>
</evidence>
<dbReference type="InterPro" id="IPR036513">
    <property type="entry name" value="STAS_dom_sf"/>
</dbReference>
<dbReference type="Proteomes" id="UP000516444">
    <property type="component" value="Chromosome"/>
</dbReference>
<dbReference type="Gene3D" id="3.30.750.24">
    <property type="entry name" value="STAS domain"/>
    <property type="match status" value="1"/>
</dbReference>
<keyword evidence="4" id="KW-1185">Reference proteome</keyword>
<evidence type="ECO:0000313" key="4">
    <source>
        <dbReference type="Proteomes" id="UP000516444"/>
    </source>
</evidence>
<feature type="domain" description="STAS" evidence="2">
    <location>
        <begin position="36"/>
        <end position="106"/>
    </location>
</feature>
<accession>A0A7G1PBW6</accession>
<feature type="region of interest" description="Disordered" evidence="1">
    <location>
        <begin position="1"/>
        <end position="22"/>
    </location>
</feature>
<sequence>MDGAWQADPPDVSSAQSTGTLRVRPLADRTGWQAAGEISLATRPVWERAMHRLALEDVEVCHLELSAVTFVDVAGVCALAVAAQGLPEGRRIMLEQPPATLGRVLDMFWPDLPGVEVVSR</sequence>
<dbReference type="PROSITE" id="PS50801">
    <property type="entry name" value="STAS"/>
    <property type="match status" value="1"/>
</dbReference>
<dbReference type="AlphaFoldDB" id="A0A7G1PBW6"/>
<organism evidence="3 4">
    <name type="scientific">Streptomyces aurantiacus</name>
    <dbReference type="NCBI Taxonomy" id="47760"/>
    <lineage>
        <taxon>Bacteria</taxon>
        <taxon>Bacillati</taxon>
        <taxon>Actinomycetota</taxon>
        <taxon>Actinomycetes</taxon>
        <taxon>Kitasatosporales</taxon>
        <taxon>Streptomycetaceae</taxon>
        <taxon>Streptomyces</taxon>
        <taxon>Streptomyces aurantiacus group</taxon>
    </lineage>
</organism>
<gene>
    <name evidence="3" type="ORF">GCM10017557_77780</name>
</gene>
<dbReference type="KEGG" id="sgm:GCM10017557_77780"/>
<dbReference type="InterPro" id="IPR002645">
    <property type="entry name" value="STAS_dom"/>
</dbReference>